<dbReference type="InterPro" id="IPR032675">
    <property type="entry name" value="LRR_dom_sf"/>
</dbReference>
<keyword evidence="4" id="KW-0106">Calcium</keyword>
<dbReference type="InterPro" id="IPR013320">
    <property type="entry name" value="ConA-like_dom_sf"/>
</dbReference>
<evidence type="ECO:0000256" key="2">
    <source>
        <dbReference type="ARBA" id="ARBA00022729"/>
    </source>
</evidence>
<dbReference type="Pfam" id="PF23952">
    <property type="entry name" value="LRR_EndoS"/>
    <property type="match status" value="1"/>
</dbReference>
<dbReference type="SUPFAM" id="SSF52075">
    <property type="entry name" value="Outer arm dynein light chain 1"/>
    <property type="match status" value="1"/>
</dbReference>
<keyword evidence="8" id="KW-1185">Reference proteome</keyword>
<dbReference type="Pfam" id="PF03160">
    <property type="entry name" value="Calx-beta"/>
    <property type="match status" value="1"/>
</dbReference>
<evidence type="ECO:0000259" key="6">
    <source>
        <dbReference type="SMART" id="SM00237"/>
    </source>
</evidence>
<dbReference type="AlphaFoldDB" id="A0A8J8FFL0"/>
<dbReference type="InterPro" id="IPR003644">
    <property type="entry name" value="Calx_beta"/>
</dbReference>
<dbReference type="SUPFAM" id="SSF52058">
    <property type="entry name" value="L domain-like"/>
    <property type="match status" value="1"/>
</dbReference>
<evidence type="ECO:0000256" key="4">
    <source>
        <dbReference type="ARBA" id="ARBA00022837"/>
    </source>
</evidence>
<dbReference type="GO" id="GO:0035591">
    <property type="term" value="F:signaling adaptor activity"/>
    <property type="evidence" value="ECO:0007669"/>
    <property type="project" value="TreeGrafter"/>
</dbReference>
<dbReference type="InterPro" id="IPR038081">
    <property type="entry name" value="CalX-like_sf"/>
</dbReference>
<feature type="chain" id="PRO_5035221195" evidence="5">
    <location>
        <begin position="24"/>
        <end position="1191"/>
    </location>
</feature>
<evidence type="ECO:0000256" key="3">
    <source>
        <dbReference type="ARBA" id="ARBA00022737"/>
    </source>
</evidence>
<evidence type="ECO:0000256" key="5">
    <source>
        <dbReference type="SAM" id="SignalP"/>
    </source>
</evidence>
<evidence type="ECO:0000313" key="7">
    <source>
        <dbReference type="EMBL" id="NNV54204.1"/>
    </source>
</evidence>
<keyword evidence="3" id="KW-0677">Repeat</keyword>
<dbReference type="RefSeq" id="WP_171606134.1">
    <property type="nucleotide sequence ID" value="NZ_WHPF01000002.1"/>
</dbReference>
<dbReference type="EMBL" id="WHPF01000002">
    <property type="protein sequence ID" value="NNV54204.1"/>
    <property type="molecule type" value="Genomic_DNA"/>
</dbReference>
<evidence type="ECO:0000313" key="8">
    <source>
        <dbReference type="Proteomes" id="UP000598971"/>
    </source>
</evidence>
<evidence type="ECO:0000256" key="1">
    <source>
        <dbReference type="ARBA" id="ARBA00022614"/>
    </source>
</evidence>
<dbReference type="GO" id="GO:0004553">
    <property type="term" value="F:hydrolase activity, hydrolyzing O-glycosyl compounds"/>
    <property type="evidence" value="ECO:0007669"/>
    <property type="project" value="UniProtKB-ARBA"/>
</dbReference>
<dbReference type="InterPro" id="IPR026444">
    <property type="entry name" value="Secre_tail"/>
</dbReference>
<feature type="domain" description="Calx-beta" evidence="6">
    <location>
        <begin position="977"/>
        <end position="1076"/>
    </location>
</feature>
<dbReference type="GO" id="GO:0016020">
    <property type="term" value="C:membrane"/>
    <property type="evidence" value="ECO:0007669"/>
    <property type="project" value="InterPro"/>
</dbReference>
<keyword evidence="1" id="KW-0433">Leucine-rich repeat</keyword>
<proteinExistence type="predicted"/>
<keyword evidence="2 5" id="KW-0732">Signal</keyword>
<dbReference type="GO" id="GO:0007154">
    <property type="term" value="P:cell communication"/>
    <property type="evidence" value="ECO:0007669"/>
    <property type="project" value="InterPro"/>
</dbReference>
<name>A0A8J8FFL0_9BACT</name>
<dbReference type="SUPFAM" id="SSF141072">
    <property type="entry name" value="CalX-like"/>
    <property type="match status" value="1"/>
</dbReference>
<feature type="signal peptide" evidence="5">
    <location>
        <begin position="1"/>
        <end position="23"/>
    </location>
</feature>
<dbReference type="Pfam" id="PF13385">
    <property type="entry name" value="Laminin_G_3"/>
    <property type="match status" value="1"/>
</dbReference>
<dbReference type="PANTHER" id="PTHR47566:SF1">
    <property type="entry name" value="PROTEIN NUD1"/>
    <property type="match status" value="1"/>
</dbReference>
<dbReference type="Gene3D" id="2.60.120.200">
    <property type="match status" value="1"/>
</dbReference>
<accession>A0A8J8FFL0</accession>
<dbReference type="Gene3D" id="3.80.10.10">
    <property type="entry name" value="Ribonuclease Inhibitor"/>
    <property type="match status" value="3"/>
</dbReference>
<dbReference type="NCBIfam" id="TIGR04183">
    <property type="entry name" value="Por_Secre_tail"/>
    <property type="match status" value="1"/>
</dbReference>
<organism evidence="7 8">
    <name type="scientific">Limnovirga soli</name>
    <dbReference type="NCBI Taxonomy" id="2656915"/>
    <lineage>
        <taxon>Bacteria</taxon>
        <taxon>Pseudomonadati</taxon>
        <taxon>Bacteroidota</taxon>
        <taxon>Chitinophagia</taxon>
        <taxon>Chitinophagales</taxon>
        <taxon>Chitinophagaceae</taxon>
        <taxon>Limnovirga</taxon>
    </lineage>
</organism>
<dbReference type="GO" id="GO:0005975">
    <property type="term" value="P:carbohydrate metabolic process"/>
    <property type="evidence" value="ECO:0007669"/>
    <property type="project" value="UniProtKB-ARBA"/>
</dbReference>
<protein>
    <submittedName>
        <fullName evidence="7">T9SS type A sorting domain-containing protein</fullName>
    </submittedName>
</protein>
<dbReference type="Proteomes" id="UP000598971">
    <property type="component" value="Unassembled WGS sequence"/>
</dbReference>
<reference evidence="7" key="1">
    <citation type="submission" date="2019-10" db="EMBL/GenBank/DDBJ databases">
        <title>Draft genome sequence of Panacibacter sp. KCS-6.</title>
        <authorList>
            <person name="Yim K.J."/>
        </authorList>
    </citation>
    <scope>NUCLEOTIDE SEQUENCE</scope>
    <source>
        <strain evidence="7">KCS-6</strain>
    </source>
</reference>
<dbReference type="InterPro" id="IPR052574">
    <property type="entry name" value="CDIRP"/>
</dbReference>
<dbReference type="Pfam" id="PF18962">
    <property type="entry name" value="Por_Secre_tail"/>
    <property type="match status" value="1"/>
</dbReference>
<gene>
    <name evidence="7" type="ORF">GD597_01945</name>
</gene>
<sequence length="1191" mass="125818">MKKHYYLIILLIASFLSVHCVQAQNVNIPDATFKASLVANTAINTNLDGEIQTTEAEAYTGTIGGGLGINNLTGVEAFINATGFDCEFNNVSVIDLTHNTKLTNIRISDCQVTSLDLSLNSLLDNFYCYNCPLATINVPANTIFTFFLCQNTLITSLDVSHNITFAFFNCGLNSKLANLNIKNGHNTQLTNFYALGNPLLTCIQVDDPAYMDANWGTKKDASASYNAICSNNAYNVNIPDANFLAALVTNPDINTDGDGAIQVSEAMAFTGTLDVSNQSISDLTGIEAFTGITALYCNNNQITSLDASACINLQNLQCQGNQLTNLNIPLSNVLDYLDCSDNQIINLDVSANTALTQLNCSNNQIVNLNVSNCGQLVNLFCGQNKLINTIDLSNNSLLIGLTCNTNQLTTLDISNNPLLQTLDCSQNQISTLQVSSNAQLVSLACSDNLLTALIVSSNHLLTSLTCGFNPLSNLDLTQNPALSYLEFSNTNIPDIDLHANANLTFVACTQGHLTSLDVSSCPLLTNLNCQANAIASLNLSACSLLNTLICHGNQLTDLDLSANPQLTQVYCENNPLLTTVNIKNGNNSNLVGFDLIDNPSLYCIQVDDAAYMNANWSAGKDITASYNTNCASPGAALRFDGIDDYVGVSGGGGLNDLQSGTIEMWVKWNGSNQDGADGSLPNFGPVLSRQSDFEFSNQIIALSGPDPKTATIVWKPYNAISNAITGSTSPANGWNHIAIVYSSGGHQLYLNGVLDGSGTETGVMGNNTAVPLSIGGWTGQGVRYGNADIDEVRIWNVMKTQAEIQASMHCELPAGTPGLLANYHFNQGIASADNTGETTLNDASGNGQNGAVNNFSLNGSSSNWISQGGVASGTSCVPSCPSYFASLDIEPGYPSTICPGESTNLAVNITGASPSNTYFDISYFDGVSTYVTNRVFVTGSNVTAAFSVSPTATTNYKLISIADASGCSGLIGPATSDTFELVNICQPVISIADKRITEGNSGTTLAKFKVSLSSASTSTVTVNYSTADSTATAGSDYVAKSGKVKFNPGQTSKTISITINGDKQVEPNEKIKVLLTAPVNATIADNLGVGTIKNDDVAAIASNSTTSDAAVATNISLKVSPNPAKDQVIISGLSAGNSNFIELTDLSGRSLLKQKVTDNTQTITIGKYASGIYLLRYYDGIKMQQIKVVKE</sequence>
<dbReference type="SMART" id="SM00237">
    <property type="entry name" value="Calx_beta"/>
    <property type="match status" value="1"/>
</dbReference>
<dbReference type="SUPFAM" id="SSF49899">
    <property type="entry name" value="Concanavalin A-like lectins/glucanases"/>
    <property type="match status" value="1"/>
</dbReference>
<comment type="caution">
    <text evidence="7">The sequence shown here is derived from an EMBL/GenBank/DDBJ whole genome shotgun (WGS) entry which is preliminary data.</text>
</comment>
<dbReference type="PANTHER" id="PTHR47566">
    <property type="match status" value="1"/>
</dbReference>
<dbReference type="Gene3D" id="2.60.40.2030">
    <property type="match status" value="1"/>
</dbReference>